<dbReference type="Pfam" id="PF01627">
    <property type="entry name" value="Hpt"/>
    <property type="match status" value="1"/>
</dbReference>
<dbReference type="InterPro" id="IPR036641">
    <property type="entry name" value="HPT_dom_sf"/>
</dbReference>
<keyword evidence="6" id="KW-0808">Transferase</keyword>
<dbReference type="GO" id="GO:0000155">
    <property type="term" value="F:phosphorelay sensor kinase activity"/>
    <property type="evidence" value="ECO:0007669"/>
    <property type="project" value="InterPro"/>
</dbReference>
<evidence type="ECO:0000256" key="3">
    <source>
        <dbReference type="ARBA" id="ARBA00021495"/>
    </source>
</evidence>
<dbReference type="PROSITE" id="PS50109">
    <property type="entry name" value="HIS_KIN"/>
    <property type="match status" value="1"/>
</dbReference>
<dbReference type="Proteomes" id="UP000243106">
    <property type="component" value="Unassembled WGS sequence"/>
</dbReference>
<dbReference type="GO" id="GO:0005524">
    <property type="term" value="F:ATP binding"/>
    <property type="evidence" value="ECO:0007669"/>
    <property type="project" value="UniProtKB-KW"/>
</dbReference>
<evidence type="ECO:0000259" key="14">
    <source>
        <dbReference type="PROSITE" id="PS50109"/>
    </source>
</evidence>
<dbReference type="SUPFAM" id="SSF47384">
    <property type="entry name" value="Homodimeric domain of signal transducing histidine kinase"/>
    <property type="match status" value="1"/>
</dbReference>
<dbReference type="EMBL" id="FOXV01000009">
    <property type="protein sequence ID" value="SFQ54967.1"/>
    <property type="molecule type" value="Genomic_DNA"/>
</dbReference>
<evidence type="ECO:0000256" key="9">
    <source>
        <dbReference type="ARBA" id="ARBA00022840"/>
    </source>
</evidence>
<keyword evidence="7" id="KW-0547">Nucleotide-binding</keyword>
<feature type="domain" description="HPt" evidence="16">
    <location>
        <begin position="1"/>
        <end position="108"/>
    </location>
</feature>
<keyword evidence="9" id="KW-0067">ATP-binding</keyword>
<dbReference type="PRINTS" id="PR00344">
    <property type="entry name" value="BCTRLSENSOR"/>
</dbReference>
<evidence type="ECO:0000256" key="7">
    <source>
        <dbReference type="ARBA" id="ARBA00022741"/>
    </source>
</evidence>
<evidence type="ECO:0000256" key="13">
    <source>
        <dbReference type="SAM" id="MobiDB-lite"/>
    </source>
</evidence>
<gene>
    <name evidence="17" type="ORF">SAMN05421853_109119</name>
</gene>
<dbReference type="SMART" id="SM00387">
    <property type="entry name" value="HATPase_c"/>
    <property type="match status" value="1"/>
</dbReference>
<evidence type="ECO:0000256" key="5">
    <source>
        <dbReference type="ARBA" id="ARBA00022553"/>
    </source>
</evidence>
<evidence type="ECO:0000256" key="1">
    <source>
        <dbReference type="ARBA" id="ARBA00000085"/>
    </source>
</evidence>
<feature type="region of interest" description="Disordered" evidence="13">
    <location>
        <begin position="265"/>
        <end position="308"/>
    </location>
</feature>
<feature type="modified residue" description="Phosphohistidine" evidence="12">
    <location>
        <position position="51"/>
    </location>
</feature>
<feature type="domain" description="Histidine kinase" evidence="14">
    <location>
        <begin position="380"/>
        <end position="562"/>
    </location>
</feature>
<evidence type="ECO:0000256" key="11">
    <source>
        <dbReference type="ARBA" id="ARBA00035100"/>
    </source>
</evidence>
<dbReference type="CDD" id="cd00731">
    <property type="entry name" value="CheA_reg"/>
    <property type="match status" value="1"/>
</dbReference>
<dbReference type="STRING" id="93684.SAMN05421853_109119"/>
<evidence type="ECO:0000259" key="15">
    <source>
        <dbReference type="PROSITE" id="PS50851"/>
    </source>
</evidence>
<dbReference type="InterPro" id="IPR036061">
    <property type="entry name" value="CheW-like_dom_sf"/>
</dbReference>
<dbReference type="PROSITE" id="PS50894">
    <property type="entry name" value="HPT"/>
    <property type="match status" value="1"/>
</dbReference>
<dbReference type="Pfam" id="PF01584">
    <property type="entry name" value="CheW"/>
    <property type="match status" value="1"/>
</dbReference>
<dbReference type="AlphaFoldDB" id="A0A1I5ZFR5"/>
<dbReference type="InterPro" id="IPR004105">
    <property type="entry name" value="CheA-like_dim"/>
</dbReference>
<evidence type="ECO:0000256" key="10">
    <source>
        <dbReference type="ARBA" id="ARBA00023012"/>
    </source>
</evidence>
<dbReference type="EC" id="2.7.13.3" evidence="2"/>
<evidence type="ECO:0000256" key="8">
    <source>
        <dbReference type="ARBA" id="ARBA00022777"/>
    </source>
</evidence>
<dbReference type="SMART" id="SM01231">
    <property type="entry name" value="H-kinase_dim"/>
    <property type="match status" value="1"/>
</dbReference>
<organism evidence="17 18">
    <name type="scientific">Roseivivax halotolerans</name>
    <dbReference type="NCBI Taxonomy" id="93684"/>
    <lineage>
        <taxon>Bacteria</taxon>
        <taxon>Pseudomonadati</taxon>
        <taxon>Pseudomonadota</taxon>
        <taxon>Alphaproteobacteria</taxon>
        <taxon>Rhodobacterales</taxon>
        <taxon>Roseobacteraceae</taxon>
        <taxon>Roseivivax</taxon>
    </lineage>
</organism>
<dbReference type="InterPro" id="IPR051315">
    <property type="entry name" value="Bact_Chemotaxis_CheA"/>
</dbReference>
<dbReference type="PANTHER" id="PTHR43395:SF10">
    <property type="entry name" value="CHEMOTAXIS PROTEIN CHEA"/>
    <property type="match status" value="1"/>
</dbReference>
<evidence type="ECO:0000256" key="12">
    <source>
        <dbReference type="PROSITE-ProRule" id="PRU00110"/>
    </source>
</evidence>
<comment type="catalytic activity">
    <reaction evidence="1">
        <text>ATP + protein L-histidine = ADP + protein N-phospho-L-histidine.</text>
        <dbReference type="EC" id="2.7.13.3"/>
    </reaction>
</comment>
<dbReference type="SMART" id="SM00260">
    <property type="entry name" value="CheW"/>
    <property type="match status" value="1"/>
</dbReference>
<keyword evidence="4" id="KW-0145">Chemotaxis</keyword>
<evidence type="ECO:0000256" key="2">
    <source>
        <dbReference type="ARBA" id="ARBA00012438"/>
    </source>
</evidence>
<dbReference type="SUPFAM" id="SSF50341">
    <property type="entry name" value="CheW-like"/>
    <property type="match status" value="1"/>
</dbReference>
<dbReference type="CDD" id="cd00088">
    <property type="entry name" value="HPT"/>
    <property type="match status" value="1"/>
</dbReference>
<dbReference type="Gene3D" id="1.20.120.160">
    <property type="entry name" value="HPT domain"/>
    <property type="match status" value="1"/>
</dbReference>
<dbReference type="FunFam" id="2.30.30.40:FF:000048">
    <property type="entry name" value="Chemotaxis protein CheA, putative"/>
    <property type="match status" value="1"/>
</dbReference>
<accession>A0A1I5ZFR5</accession>
<feature type="compositionally biased region" description="Low complexity" evidence="13">
    <location>
        <begin position="268"/>
        <end position="282"/>
    </location>
</feature>
<dbReference type="InterPro" id="IPR008207">
    <property type="entry name" value="Sig_transdc_His_kin_Hpt_dom"/>
</dbReference>
<dbReference type="InterPro" id="IPR036890">
    <property type="entry name" value="HATPase_C_sf"/>
</dbReference>
<feature type="domain" description="CheW-like" evidence="15">
    <location>
        <begin position="564"/>
        <end position="700"/>
    </location>
</feature>
<dbReference type="Pfam" id="PF02895">
    <property type="entry name" value="H-kinase_dim"/>
    <property type="match status" value="1"/>
</dbReference>
<dbReference type="Gene3D" id="3.30.565.10">
    <property type="entry name" value="Histidine kinase-like ATPase, C-terminal domain"/>
    <property type="match status" value="1"/>
</dbReference>
<dbReference type="Gene3D" id="2.30.30.40">
    <property type="entry name" value="SH3 Domains"/>
    <property type="match status" value="1"/>
</dbReference>
<reference evidence="18" key="1">
    <citation type="submission" date="2016-10" db="EMBL/GenBank/DDBJ databases">
        <authorList>
            <person name="Varghese N."/>
            <person name="Submissions S."/>
        </authorList>
    </citation>
    <scope>NUCLEOTIDE SEQUENCE [LARGE SCALE GENOMIC DNA]</scope>
    <source>
        <strain evidence="18">JCM 10271</strain>
    </source>
</reference>
<name>A0A1I5ZFR5_9RHOB</name>
<dbReference type="SMART" id="SM00073">
    <property type="entry name" value="HPT"/>
    <property type="match status" value="1"/>
</dbReference>
<evidence type="ECO:0000259" key="16">
    <source>
        <dbReference type="PROSITE" id="PS50894"/>
    </source>
</evidence>
<dbReference type="RefSeq" id="WP_093013265.1">
    <property type="nucleotide sequence ID" value="NZ_FOXV01000009.1"/>
</dbReference>
<keyword evidence="5 12" id="KW-0597">Phosphoprotein</keyword>
<dbReference type="PROSITE" id="PS50851">
    <property type="entry name" value="CHEW"/>
    <property type="match status" value="1"/>
</dbReference>
<dbReference type="GO" id="GO:0006935">
    <property type="term" value="P:chemotaxis"/>
    <property type="evidence" value="ECO:0007669"/>
    <property type="project" value="UniProtKB-KW"/>
</dbReference>
<dbReference type="InterPro" id="IPR005467">
    <property type="entry name" value="His_kinase_dom"/>
</dbReference>
<sequence length="722" mass="77397">MSGLDALRQTFFLECSELLEALDDGFDILADADPDAGIDIEVVNAVFRSVHSIKGGAASFSLDTLVHFAHGFETALDEMRAGRFVPQQSDWVVLRRAGDHLTDLVSAAREGREVDEGRSHDILAEIDKITGGAGRELERVMPPAMPSRETLATPQPHAFAPMTLDLELGGHNDTRFEIGFRPRHALFENGHDPVHLFRELETLGDMSVSVDVSGLPSLAELDAHAPYLAWTLTLRGTAQRAEIEDIFEFVAHLAELSIKELDDDGLVPAASPAPAPAAQAPQDGSGSKETDLHVIPTSSSPEPRIAKSVSPSKATVRVDLDLVDDLINVVGELVINQSFLSQSISDAGLAHETQITAGLDEFKTLAGQIQEGVMSIRAQPVKPLFQRMARIVREAAAVSGKIVRFETSGETTEVDTTVIERLIDPLTHILRNAVDHGLEPTAARLGAGKPAEGIVRLSAEHRSGRVLIEITDDGAGINRPKVLQIAKAKGLVPDDAQPAASDVDRLLFLPGFSTAEQVTDLSGRGVGMDVVRSAIQKLGGRINIQSVPGKGTTFSISLPLTLAVLEGMIVTVAGHTMVVPITAIIETLKPVGVEIESVSPGCDVVRVREELIPIVDVGRVLGYRSPHEKRAEHVLLLIETEQEKRWALAVDEIRDQRQVVIKSLEQNYGRVIGIAAATILGDGKIALIVDPEDIVRSAADTILPGASNAAGTARPIHHLLGV</sequence>
<dbReference type="InterPro" id="IPR036097">
    <property type="entry name" value="HisK_dim/P_sf"/>
</dbReference>
<dbReference type="Gene3D" id="1.10.287.560">
    <property type="entry name" value="Histidine kinase CheA-like, homodimeric domain"/>
    <property type="match status" value="1"/>
</dbReference>
<dbReference type="SUPFAM" id="SSF47226">
    <property type="entry name" value="Histidine-containing phosphotransfer domain, HPT domain"/>
    <property type="match status" value="1"/>
</dbReference>
<dbReference type="Pfam" id="PF02518">
    <property type="entry name" value="HATPase_c"/>
    <property type="match status" value="1"/>
</dbReference>
<dbReference type="InterPro" id="IPR037006">
    <property type="entry name" value="CheA-like_homodim_sf"/>
</dbReference>
<dbReference type="InterPro" id="IPR002545">
    <property type="entry name" value="CheW-lke_dom"/>
</dbReference>
<proteinExistence type="predicted"/>
<evidence type="ECO:0000256" key="6">
    <source>
        <dbReference type="ARBA" id="ARBA00022679"/>
    </source>
</evidence>
<dbReference type="InterPro" id="IPR004358">
    <property type="entry name" value="Sig_transdc_His_kin-like_C"/>
</dbReference>
<dbReference type="PANTHER" id="PTHR43395">
    <property type="entry name" value="SENSOR HISTIDINE KINASE CHEA"/>
    <property type="match status" value="1"/>
</dbReference>
<protein>
    <recommendedName>
        <fullName evidence="3">Chemotaxis protein CheA</fullName>
        <ecNumber evidence="2">2.7.13.3</ecNumber>
    </recommendedName>
</protein>
<dbReference type="FunFam" id="3.30.565.10:FF:000016">
    <property type="entry name" value="Chemotaxis protein CheA, putative"/>
    <property type="match status" value="1"/>
</dbReference>
<evidence type="ECO:0000313" key="18">
    <source>
        <dbReference type="Proteomes" id="UP000243106"/>
    </source>
</evidence>
<evidence type="ECO:0000313" key="17">
    <source>
        <dbReference type="EMBL" id="SFQ54967.1"/>
    </source>
</evidence>
<evidence type="ECO:0000256" key="4">
    <source>
        <dbReference type="ARBA" id="ARBA00022500"/>
    </source>
</evidence>
<dbReference type="CDD" id="cd16916">
    <property type="entry name" value="HATPase_CheA-like"/>
    <property type="match status" value="1"/>
</dbReference>
<keyword evidence="10" id="KW-0902">Two-component regulatory system</keyword>
<keyword evidence="8 17" id="KW-0418">Kinase</keyword>
<dbReference type="InterPro" id="IPR003594">
    <property type="entry name" value="HATPase_dom"/>
</dbReference>
<keyword evidence="18" id="KW-1185">Reference proteome</keyword>
<dbReference type="GO" id="GO:0005737">
    <property type="term" value="C:cytoplasm"/>
    <property type="evidence" value="ECO:0007669"/>
    <property type="project" value="InterPro"/>
</dbReference>
<comment type="function">
    <text evidence="11">Involved in the transmission of sensory signals from the chemoreceptors to the flagellar motors. CheA is autophosphorylated; it can transfer its phosphate group to either CheB or CheY.</text>
</comment>
<dbReference type="SUPFAM" id="SSF55874">
    <property type="entry name" value="ATPase domain of HSP90 chaperone/DNA topoisomerase II/histidine kinase"/>
    <property type="match status" value="1"/>
</dbReference>